<dbReference type="NCBIfam" id="TIGR04529">
    <property type="entry name" value="MTB_hemophore"/>
    <property type="match status" value="1"/>
</dbReference>
<protein>
    <recommendedName>
        <fullName evidence="4">Hemophore-related protein</fullName>
    </recommendedName>
</protein>
<reference evidence="2" key="1">
    <citation type="journal article" date="2014" name="Int. J. Syst. Evol. Microbiol.">
        <title>Complete genome sequence of Corynebacterium casei LMG S-19264T (=DSM 44701T), isolated from a smear-ripened cheese.</title>
        <authorList>
            <consortium name="US DOE Joint Genome Institute (JGI-PGF)"/>
            <person name="Walter F."/>
            <person name="Albersmeier A."/>
            <person name="Kalinowski J."/>
            <person name="Ruckert C."/>
        </authorList>
    </citation>
    <scope>NUCLEOTIDE SEQUENCE</scope>
    <source>
        <strain evidence="2">CCM 7905</strain>
    </source>
</reference>
<evidence type="ECO:0000313" key="3">
    <source>
        <dbReference type="Proteomes" id="UP000654257"/>
    </source>
</evidence>
<name>A0A917G8Z7_9NOCA</name>
<evidence type="ECO:0008006" key="4">
    <source>
        <dbReference type="Google" id="ProtNLM"/>
    </source>
</evidence>
<dbReference type="AlphaFoldDB" id="A0A917G8Z7"/>
<proteinExistence type="predicted"/>
<comment type="caution">
    <text evidence="2">The sequence shown here is derived from an EMBL/GenBank/DDBJ whole genome shotgun (WGS) entry which is preliminary data.</text>
</comment>
<dbReference type="RefSeq" id="WP_188548011.1">
    <property type="nucleotide sequence ID" value="NZ_BMCU01000009.1"/>
</dbReference>
<dbReference type="EMBL" id="BMCU01000009">
    <property type="protein sequence ID" value="GGG29423.1"/>
    <property type="molecule type" value="Genomic_DNA"/>
</dbReference>
<feature type="signal peptide" evidence="1">
    <location>
        <begin position="1"/>
        <end position="29"/>
    </location>
</feature>
<gene>
    <name evidence="2" type="ORF">GCM10007304_49090</name>
</gene>
<feature type="chain" id="PRO_5038058025" description="Hemophore-related protein" evidence="1">
    <location>
        <begin position="30"/>
        <end position="116"/>
    </location>
</feature>
<sequence length="116" mass="11727">MGIRLTARMSIVGACAAAAVVAGSGSASALPLDTLVNSTCSFNQVVAATYEVSPEEGVALANSPIAGQFASFLASPPFQRQLLFTTQPWIADSIASFINGPGAGLAANAFATCNQF</sequence>
<dbReference type="GO" id="GO:0020037">
    <property type="term" value="F:heme binding"/>
    <property type="evidence" value="ECO:0007669"/>
    <property type="project" value="InterPro"/>
</dbReference>
<evidence type="ECO:0000256" key="1">
    <source>
        <dbReference type="SAM" id="SignalP"/>
    </source>
</evidence>
<keyword evidence="1" id="KW-0732">Signal</keyword>
<evidence type="ECO:0000313" key="2">
    <source>
        <dbReference type="EMBL" id="GGG29423.1"/>
    </source>
</evidence>
<reference evidence="2" key="2">
    <citation type="submission" date="2020-09" db="EMBL/GenBank/DDBJ databases">
        <authorList>
            <person name="Sun Q."/>
            <person name="Sedlacek I."/>
        </authorList>
    </citation>
    <scope>NUCLEOTIDE SEQUENCE</scope>
    <source>
        <strain evidence="2">CCM 7905</strain>
    </source>
</reference>
<organism evidence="2 3">
    <name type="scientific">Rhodococcoides trifolii</name>
    <dbReference type="NCBI Taxonomy" id="908250"/>
    <lineage>
        <taxon>Bacteria</taxon>
        <taxon>Bacillati</taxon>
        <taxon>Actinomycetota</taxon>
        <taxon>Actinomycetes</taxon>
        <taxon>Mycobacteriales</taxon>
        <taxon>Nocardiaceae</taxon>
        <taxon>Rhodococcoides</taxon>
    </lineage>
</organism>
<keyword evidence="3" id="KW-1185">Reference proteome</keyword>
<accession>A0A917G8Z7</accession>
<dbReference type="InterPro" id="IPR032407">
    <property type="entry name" value="MHB"/>
</dbReference>
<dbReference type="Proteomes" id="UP000654257">
    <property type="component" value="Unassembled WGS sequence"/>
</dbReference>